<dbReference type="AlphaFoldDB" id="A0A6A5ZBX9"/>
<evidence type="ECO:0000313" key="2">
    <source>
        <dbReference type="EMBL" id="KAF2116990.1"/>
    </source>
</evidence>
<feature type="compositionally biased region" description="Low complexity" evidence="1">
    <location>
        <begin position="72"/>
        <end position="85"/>
    </location>
</feature>
<dbReference type="EMBL" id="ML977319">
    <property type="protein sequence ID" value="KAF2116990.1"/>
    <property type="molecule type" value="Genomic_DNA"/>
</dbReference>
<proteinExistence type="predicted"/>
<feature type="compositionally biased region" description="Pro residues" evidence="1">
    <location>
        <begin position="101"/>
        <end position="112"/>
    </location>
</feature>
<feature type="compositionally biased region" description="Low complexity" evidence="1">
    <location>
        <begin position="38"/>
        <end position="61"/>
    </location>
</feature>
<reference evidence="2" key="1">
    <citation type="journal article" date="2020" name="Stud. Mycol.">
        <title>101 Dothideomycetes genomes: a test case for predicting lifestyles and emergence of pathogens.</title>
        <authorList>
            <person name="Haridas S."/>
            <person name="Albert R."/>
            <person name="Binder M."/>
            <person name="Bloem J."/>
            <person name="Labutti K."/>
            <person name="Salamov A."/>
            <person name="Andreopoulos B."/>
            <person name="Baker S."/>
            <person name="Barry K."/>
            <person name="Bills G."/>
            <person name="Bluhm B."/>
            <person name="Cannon C."/>
            <person name="Castanera R."/>
            <person name="Culley D."/>
            <person name="Daum C."/>
            <person name="Ezra D."/>
            <person name="Gonzalez J."/>
            <person name="Henrissat B."/>
            <person name="Kuo A."/>
            <person name="Liang C."/>
            <person name="Lipzen A."/>
            <person name="Lutzoni F."/>
            <person name="Magnuson J."/>
            <person name="Mondo S."/>
            <person name="Nolan M."/>
            <person name="Ohm R."/>
            <person name="Pangilinan J."/>
            <person name="Park H.-J."/>
            <person name="Ramirez L."/>
            <person name="Alfaro M."/>
            <person name="Sun H."/>
            <person name="Tritt A."/>
            <person name="Yoshinaga Y."/>
            <person name="Zwiers L.-H."/>
            <person name="Turgeon B."/>
            <person name="Goodwin S."/>
            <person name="Spatafora J."/>
            <person name="Crous P."/>
            <person name="Grigoriev I."/>
        </authorList>
    </citation>
    <scope>NUCLEOTIDE SEQUENCE</scope>
    <source>
        <strain evidence="2">CBS 627.86</strain>
    </source>
</reference>
<accession>A0A6A5ZBX9</accession>
<evidence type="ECO:0000313" key="3">
    <source>
        <dbReference type="Proteomes" id="UP000799770"/>
    </source>
</evidence>
<keyword evidence="3" id="KW-1185">Reference proteome</keyword>
<sequence>MYIKQPDLEFIVFTTIVPLLKMSSPQHPSGDRDRTHANSSNSSSSSSSNTSGRSQQTNSQTPAPHTPAGQNTSPASSTPSTKAYSHPSPHGTQNSSSYPGPRLPTNPFPPMFHPQLTPAMRAERKADADKKYQEDIARIEEKAKAKATAEGRDNDYKVNDNNYPYLDDNQYRQD</sequence>
<name>A0A6A5ZBX9_9PLEO</name>
<feature type="region of interest" description="Disordered" evidence="1">
    <location>
        <begin position="22"/>
        <end position="174"/>
    </location>
</feature>
<evidence type="ECO:0000256" key="1">
    <source>
        <dbReference type="SAM" id="MobiDB-lite"/>
    </source>
</evidence>
<gene>
    <name evidence="2" type="ORF">BDV96DRAFT_685701</name>
</gene>
<dbReference type="Proteomes" id="UP000799770">
    <property type="component" value="Unassembled WGS sequence"/>
</dbReference>
<organism evidence="2 3">
    <name type="scientific">Lophiotrema nucula</name>
    <dbReference type="NCBI Taxonomy" id="690887"/>
    <lineage>
        <taxon>Eukaryota</taxon>
        <taxon>Fungi</taxon>
        <taxon>Dikarya</taxon>
        <taxon>Ascomycota</taxon>
        <taxon>Pezizomycotina</taxon>
        <taxon>Dothideomycetes</taxon>
        <taxon>Pleosporomycetidae</taxon>
        <taxon>Pleosporales</taxon>
        <taxon>Lophiotremataceae</taxon>
        <taxon>Lophiotrema</taxon>
    </lineage>
</organism>
<feature type="compositionally biased region" description="Basic and acidic residues" evidence="1">
    <location>
        <begin position="121"/>
        <end position="158"/>
    </location>
</feature>
<protein>
    <submittedName>
        <fullName evidence="2">Uncharacterized protein</fullName>
    </submittedName>
</protein>